<evidence type="ECO:0000256" key="3">
    <source>
        <dbReference type="ARBA" id="ARBA00022729"/>
    </source>
</evidence>
<dbReference type="GO" id="GO:0015288">
    <property type="term" value="F:porin activity"/>
    <property type="evidence" value="ECO:0007669"/>
    <property type="project" value="TreeGrafter"/>
</dbReference>
<dbReference type="Gene3D" id="2.40.160.10">
    <property type="entry name" value="Porin"/>
    <property type="match status" value="1"/>
</dbReference>
<sequence length="423" mass="46429">MNRYILSAILLMIMSISTQAENLDTNMTKAVHDPIKIKSVRGILGEYVLMEHVKGQLRGGYITFSEDDASRTNAYALGGHYHFNTKRWNGLMIGSEAYAVLDLGINQNPLDQNGDFLNKNNESFILLSQIYLNGTWGNTEMTLGRQTLDTPHADSDDIRMLPNYFEAYTLTNTDIEALTLNVGLIDKMAGWENGVDSAKFVDVGQTLGLNADMDGIYYASAMYEGIKDLSLSLWYYHYSDIANIFYAEAGYTHAFSNDTTLTLGLQYDSSHETGAALLGLQDANTYGVSIEVDFSSLGLTVLAAYNKDNGSTGATGLSLGGGTFFTSMEDQTLDAIGSEGKAWMIGAGYDLENIGIQGLNVGLAYGDFQSNDASGYASHELDAVLEYTHNEKFSFTAAAAFVEFNTPYIQDYTQFRLVGNYNF</sequence>
<comment type="similarity">
    <text evidence="1">Belongs to the outer membrane porin (Opr) (TC 1.B.25) family.</text>
</comment>
<evidence type="ECO:0008006" key="6">
    <source>
        <dbReference type="Google" id="ProtNLM"/>
    </source>
</evidence>
<keyword evidence="2" id="KW-0813">Transport</keyword>
<dbReference type="PANTHER" id="PTHR34596:SF2">
    <property type="entry name" value="CHITOPORIN"/>
    <property type="match status" value="1"/>
</dbReference>
<proteinExistence type="inferred from homology"/>
<gene>
    <name evidence="5" type="ORF">HELGO_WM2539</name>
</gene>
<dbReference type="InterPro" id="IPR005318">
    <property type="entry name" value="OM_porin_bac"/>
</dbReference>
<name>A0A6S6SBW1_9BACT</name>
<feature type="chain" id="PRO_5027789274" description="Outer membrane porin, OprD family" evidence="4">
    <location>
        <begin position="21"/>
        <end position="423"/>
    </location>
</feature>
<evidence type="ECO:0000313" key="5">
    <source>
        <dbReference type="EMBL" id="CAA6802119.1"/>
    </source>
</evidence>
<evidence type="ECO:0000256" key="4">
    <source>
        <dbReference type="SAM" id="SignalP"/>
    </source>
</evidence>
<evidence type="ECO:0000256" key="1">
    <source>
        <dbReference type="ARBA" id="ARBA00009075"/>
    </source>
</evidence>
<dbReference type="Pfam" id="PF03573">
    <property type="entry name" value="OprD"/>
    <property type="match status" value="1"/>
</dbReference>
<dbReference type="EMBL" id="CACVAS010000020">
    <property type="protein sequence ID" value="CAA6802119.1"/>
    <property type="molecule type" value="Genomic_DNA"/>
</dbReference>
<dbReference type="GO" id="GO:0016020">
    <property type="term" value="C:membrane"/>
    <property type="evidence" value="ECO:0007669"/>
    <property type="project" value="InterPro"/>
</dbReference>
<protein>
    <recommendedName>
        <fullName evidence="6">Outer membrane porin, OprD family</fullName>
    </recommendedName>
</protein>
<dbReference type="InterPro" id="IPR023614">
    <property type="entry name" value="Porin_dom_sf"/>
</dbReference>
<evidence type="ECO:0000256" key="2">
    <source>
        <dbReference type="ARBA" id="ARBA00022448"/>
    </source>
</evidence>
<dbReference type="AlphaFoldDB" id="A0A6S6SBW1"/>
<reference evidence="5" key="1">
    <citation type="submission" date="2020-01" db="EMBL/GenBank/DDBJ databases">
        <authorList>
            <person name="Meier V. D."/>
            <person name="Meier V D."/>
        </authorList>
    </citation>
    <scope>NUCLEOTIDE SEQUENCE</scope>
    <source>
        <strain evidence="5">HLG_WM_MAG_01</strain>
    </source>
</reference>
<dbReference type="PANTHER" id="PTHR34596">
    <property type="entry name" value="CHITOPORIN"/>
    <property type="match status" value="1"/>
</dbReference>
<accession>A0A6S6SBW1</accession>
<feature type="signal peptide" evidence="4">
    <location>
        <begin position="1"/>
        <end position="20"/>
    </location>
</feature>
<keyword evidence="3 4" id="KW-0732">Signal</keyword>
<organism evidence="5">
    <name type="scientific">uncultured Sulfurovum sp</name>
    <dbReference type="NCBI Taxonomy" id="269237"/>
    <lineage>
        <taxon>Bacteria</taxon>
        <taxon>Pseudomonadati</taxon>
        <taxon>Campylobacterota</taxon>
        <taxon>Epsilonproteobacteria</taxon>
        <taxon>Campylobacterales</taxon>
        <taxon>Sulfurovaceae</taxon>
        <taxon>Sulfurovum</taxon>
        <taxon>environmental samples</taxon>
    </lineage>
</organism>
<dbReference type="SUPFAM" id="SSF56935">
    <property type="entry name" value="Porins"/>
    <property type="match status" value="1"/>
</dbReference>